<dbReference type="Pfam" id="PF00041">
    <property type="entry name" value="fn3"/>
    <property type="match status" value="1"/>
</dbReference>
<dbReference type="GO" id="GO:0000272">
    <property type="term" value="P:polysaccharide catabolic process"/>
    <property type="evidence" value="ECO:0007669"/>
    <property type="project" value="UniProtKB-KW"/>
</dbReference>
<dbReference type="Gene3D" id="2.60.40.10">
    <property type="entry name" value="Immunoglobulins"/>
    <property type="match status" value="1"/>
</dbReference>
<dbReference type="InterPro" id="IPR032812">
    <property type="entry name" value="SbsA_Ig"/>
</dbReference>
<dbReference type="OrthoDB" id="3832207at2"/>
<name>A0A4R9AT70_9MICO</name>
<protein>
    <recommendedName>
        <fullName evidence="5">Fibronectin type-III domain-containing protein</fullName>
    </recommendedName>
</protein>
<gene>
    <name evidence="6" type="ORF">E3T47_03280</name>
</gene>
<dbReference type="PROSITE" id="PS50853">
    <property type="entry name" value="FN3"/>
    <property type="match status" value="1"/>
</dbReference>
<keyword evidence="2" id="KW-0378">Hydrolase</keyword>
<evidence type="ECO:0000313" key="6">
    <source>
        <dbReference type="EMBL" id="TFD68978.1"/>
    </source>
</evidence>
<dbReference type="Pfam" id="PF13205">
    <property type="entry name" value="Big_5"/>
    <property type="match status" value="6"/>
</dbReference>
<organism evidence="6 7">
    <name type="scientific">Cryobacterium ruanii</name>
    <dbReference type="NCBI Taxonomy" id="1259197"/>
    <lineage>
        <taxon>Bacteria</taxon>
        <taxon>Bacillati</taxon>
        <taxon>Actinomycetota</taxon>
        <taxon>Actinomycetes</taxon>
        <taxon>Micrococcales</taxon>
        <taxon>Microbacteriaceae</taxon>
        <taxon>Cryobacterium</taxon>
    </lineage>
</organism>
<dbReference type="EMBL" id="SOHK01000005">
    <property type="protein sequence ID" value="TFD68978.1"/>
    <property type="molecule type" value="Genomic_DNA"/>
</dbReference>
<keyword evidence="1 4" id="KW-0732">Signal</keyword>
<accession>A0A4R9AT70</accession>
<feature type="signal peptide" evidence="4">
    <location>
        <begin position="1"/>
        <end position="39"/>
    </location>
</feature>
<evidence type="ECO:0000256" key="1">
    <source>
        <dbReference type="ARBA" id="ARBA00022729"/>
    </source>
</evidence>
<feature type="domain" description="Fibronectin type-III" evidence="5">
    <location>
        <begin position="405"/>
        <end position="501"/>
    </location>
</feature>
<dbReference type="Proteomes" id="UP000298154">
    <property type="component" value="Unassembled WGS sequence"/>
</dbReference>
<dbReference type="InterPro" id="IPR014755">
    <property type="entry name" value="Cu-Rt/internalin_Ig-like"/>
</dbReference>
<feature type="chain" id="PRO_5020718823" description="Fibronectin type-III domain-containing protein" evidence="4">
    <location>
        <begin position="40"/>
        <end position="1124"/>
    </location>
</feature>
<dbReference type="InterPro" id="IPR036116">
    <property type="entry name" value="FN3_sf"/>
</dbReference>
<evidence type="ECO:0000256" key="2">
    <source>
        <dbReference type="ARBA" id="ARBA00023295"/>
    </source>
</evidence>
<evidence type="ECO:0000259" key="5">
    <source>
        <dbReference type="PROSITE" id="PS50853"/>
    </source>
</evidence>
<dbReference type="Gene3D" id="2.60.40.2700">
    <property type="match status" value="1"/>
</dbReference>
<dbReference type="SUPFAM" id="SSF49265">
    <property type="entry name" value="Fibronectin type III"/>
    <property type="match status" value="1"/>
</dbReference>
<dbReference type="SMART" id="SM00060">
    <property type="entry name" value="FN3"/>
    <property type="match status" value="2"/>
</dbReference>
<reference evidence="6 7" key="1">
    <citation type="submission" date="2019-03" db="EMBL/GenBank/DDBJ databases">
        <title>Genomics of glacier-inhabiting Cryobacterium strains.</title>
        <authorList>
            <person name="Liu Q."/>
            <person name="Xin Y.-H."/>
        </authorList>
    </citation>
    <scope>NUCLEOTIDE SEQUENCE [LARGE SCALE GENOMIC DNA]</scope>
    <source>
        <strain evidence="6 7">Sr36</strain>
    </source>
</reference>
<keyword evidence="3" id="KW-0624">Polysaccharide degradation</keyword>
<dbReference type="AlphaFoldDB" id="A0A4R9AT70"/>
<evidence type="ECO:0000256" key="4">
    <source>
        <dbReference type="SAM" id="SignalP"/>
    </source>
</evidence>
<dbReference type="InterPro" id="IPR003961">
    <property type="entry name" value="FN3_dom"/>
</dbReference>
<dbReference type="CDD" id="cd00063">
    <property type="entry name" value="FN3"/>
    <property type="match status" value="1"/>
</dbReference>
<keyword evidence="2" id="KW-0326">Glycosidase</keyword>
<dbReference type="GO" id="GO:0016798">
    <property type="term" value="F:hydrolase activity, acting on glycosyl bonds"/>
    <property type="evidence" value="ECO:0007669"/>
    <property type="project" value="UniProtKB-KW"/>
</dbReference>
<keyword evidence="7" id="KW-1185">Reference proteome</keyword>
<evidence type="ECO:0000313" key="7">
    <source>
        <dbReference type="Proteomes" id="UP000298154"/>
    </source>
</evidence>
<comment type="caution">
    <text evidence="6">The sequence shown here is derived from an EMBL/GenBank/DDBJ whole genome shotgun (WGS) entry which is preliminary data.</text>
</comment>
<dbReference type="InterPro" id="IPR013783">
    <property type="entry name" value="Ig-like_fold"/>
</dbReference>
<dbReference type="Gene3D" id="2.60.40.1220">
    <property type="match status" value="6"/>
</dbReference>
<evidence type="ECO:0000256" key="3">
    <source>
        <dbReference type="ARBA" id="ARBA00023326"/>
    </source>
</evidence>
<proteinExistence type="predicted"/>
<keyword evidence="3" id="KW-0119">Carbohydrate metabolism</keyword>
<sequence>MSTPDVPSVSRFFRATAVFVAALLVGIMLPLGAAQPASAATVNVDLGERCVLRVDAEYSLASGLSISPATRNLEVVLPPMLWDIGHSLSWTLTGPNGSTSSFEEDVPAGAQSFVVPIGAELFTPGQPTQGQFELKFWGFRSKCPHDNSETVTETNFVADLAIAATGPVDARIELTEDNATSSTGGDPYDAKFSYADPAFPGTVDAQWGDTISIEAPAGFWLSGPEGRWTNPQADALLQTSVEGGDWFSLSPSISSDGSTARVTLPMAPSPPSPGNEDYWIDGVGDLTIKLSENETWSSSSVSANQSLSLPTPAVQGTEPEIEGVPAVGRTLTAIPGTWEEYAYLSYQWMRDGVPIDEYWDATTATHVVGTLDAGTRLTVSVTGSNATRIPTTLTSAPTALVPASVPGQMSTPSTVMASQSATVLWSLPYADGASPITGYRVRTYTAGGLIKTQTAPATARTAVVTGLIDGTAYSFDVAAINAIGAGPASGRSAETSYVADTTAPTVRTVIPVSGSSGATLDGNVRATFSEGVIGLTATSFVLKQGTTTVAGSVTLVGEALTFDPAASLLPDRTYTATIAGLKDPSGNTMVTKTWSFITGPAPVVTATSPASGATGASQTGDVSAVLSEPIVSFTAANFTLRQGTTSVAGAVSYDAATRTARFNPTSTLPADRPFTASVFGIKDAAGNLMSTKSWVFTTGPAPTVLSSTPESAARAVAQSTDVSAIFSEAITGLNSSTFTLRQGTTPVAAGVMYDPTTRTATLDPSEQLALDTSYTATLTRIKDAAGNVLADRVWTFTTGPQPTVTTVSPAAGATGVAPGTNTAPTPVTAAFSESVTGLSSTTFTLQRGSTSIAGAVTYNATTRVATLTPSSALLGATTYTATLTGGIADTAGNPLTVKTWSFTTGNVTSVPTVVSTNPTSTSTGVALGTSTARTPITVNFSEPVSGVSTSTFTVKQGTTAVAGAVTYNSTTRVATFTPAGPLLADRTYTASVTSGIKSASGGALAAAQSWSFITGPRPTITSKSPASVATGVSRTANVTATFSEAVTGLPTTAASTTVMTIKQTVSGTATAAVVSYNATTRVATLNPSSTLLANTQYTATITSGVRDVAGNRLSPVTWNFTTGS</sequence>